<evidence type="ECO:0000313" key="2">
    <source>
        <dbReference type="EMBL" id="WOB24598.1"/>
    </source>
</evidence>
<dbReference type="EMBL" id="CP103840">
    <property type="protein sequence ID" value="WOB24598.1"/>
    <property type="molecule type" value="Genomic_DNA"/>
</dbReference>
<evidence type="ECO:0000256" key="1">
    <source>
        <dbReference type="SAM" id="Phobius"/>
    </source>
</evidence>
<dbReference type="SUPFAM" id="SSF54637">
    <property type="entry name" value="Thioesterase/thiol ester dehydrase-isomerase"/>
    <property type="match status" value="1"/>
</dbReference>
<dbReference type="Proteomes" id="UP001304534">
    <property type="component" value="Chromosome"/>
</dbReference>
<keyword evidence="3" id="KW-1185">Reference proteome</keyword>
<protein>
    <submittedName>
        <fullName evidence="2">Thioesterase family protein</fullName>
    </submittedName>
</protein>
<reference evidence="2 3" key="1">
    <citation type="submission" date="2022-08" db="EMBL/GenBank/DDBJ databases">
        <title>Whole genome sequencing-based tracing of a 2022 introduction and outbreak of Xanthomonas hortorum pv. pelargonii.</title>
        <authorList>
            <person name="Iruegas-Bocardo F."/>
            <person name="Weisberg A.K."/>
            <person name="Riutta E.R."/>
            <person name="Kilday K."/>
            <person name="Bonkowski J.C."/>
            <person name="Creswell T."/>
            <person name="Daughtrey M.L."/>
            <person name="Rane K."/>
            <person name="Grunwald N.J."/>
            <person name="Chang J.H."/>
            <person name="Putnam M.L."/>
        </authorList>
    </citation>
    <scope>NUCLEOTIDE SEQUENCE [LARGE SCALE GENOMIC DNA]</scope>
    <source>
        <strain evidence="2 3">22-325</strain>
    </source>
</reference>
<keyword evidence="1" id="KW-0472">Membrane</keyword>
<gene>
    <name evidence="2" type="ORF">NYR99_12345</name>
</gene>
<dbReference type="InterPro" id="IPR051490">
    <property type="entry name" value="THEM6_lcsJ_thioesterase"/>
</dbReference>
<keyword evidence="1" id="KW-0812">Transmembrane</keyword>
<sequence length="229" mass="25338">MAFSSAAGAAPMVVEHGFGDPYQQATGSIVKFHHSLPIAGIGMNLWFRLILLLVTSLFRPRMHARSDVSRLRLRVLPNDIDANLHMTNGRYWTIFDLGRLDMVLRTGLAKVALRAKWAPIVGSGAIQFRRELKPFHAFDLETRLIGWSGTRLIVEQRIFTGSDRTLAARGLLLIGFYDRGNRAFVKAETVLQSIGVVDTTSPPLGDAANALLAADTALKSEIDDWTARR</sequence>
<dbReference type="PANTHER" id="PTHR12475">
    <property type="match status" value="1"/>
</dbReference>
<dbReference type="Gene3D" id="3.10.129.10">
    <property type="entry name" value="Hotdog Thioesterase"/>
    <property type="match status" value="1"/>
</dbReference>
<evidence type="ECO:0000313" key="3">
    <source>
        <dbReference type="Proteomes" id="UP001304534"/>
    </source>
</evidence>
<accession>A0ABZ0D2U3</accession>
<dbReference type="PANTHER" id="PTHR12475:SF4">
    <property type="entry name" value="PROTEIN THEM6"/>
    <property type="match status" value="1"/>
</dbReference>
<name>A0ABZ0D2U3_9XANT</name>
<dbReference type="Pfam" id="PF13279">
    <property type="entry name" value="4HBT_2"/>
    <property type="match status" value="1"/>
</dbReference>
<organism evidence="2 3">
    <name type="scientific">Xanthomonas dyei</name>
    <dbReference type="NCBI Taxonomy" id="743699"/>
    <lineage>
        <taxon>Bacteria</taxon>
        <taxon>Pseudomonadati</taxon>
        <taxon>Pseudomonadota</taxon>
        <taxon>Gammaproteobacteria</taxon>
        <taxon>Lysobacterales</taxon>
        <taxon>Lysobacteraceae</taxon>
        <taxon>Xanthomonas</taxon>
    </lineage>
</organism>
<proteinExistence type="predicted"/>
<dbReference type="CDD" id="cd00586">
    <property type="entry name" value="4HBT"/>
    <property type="match status" value="1"/>
</dbReference>
<feature type="transmembrane region" description="Helical" evidence="1">
    <location>
        <begin position="38"/>
        <end position="58"/>
    </location>
</feature>
<keyword evidence="1" id="KW-1133">Transmembrane helix</keyword>
<dbReference type="InterPro" id="IPR029069">
    <property type="entry name" value="HotDog_dom_sf"/>
</dbReference>